<comment type="caution">
    <text evidence="3">The sequence shown here is derived from an EMBL/GenBank/DDBJ whole genome shotgun (WGS) entry which is preliminary data.</text>
</comment>
<gene>
    <name evidence="3" type="ORF">D0962_05635</name>
</gene>
<feature type="domain" description="Acb2/Tad1 hairpin" evidence="2">
    <location>
        <begin position="46"/>
        <end position="105"/>
    </location>
</feature>
<proteinExistence type="predicted"/>
<evidence type="ECO:0000313" key="4">
    <source>
        <dbReference type="Proteomes" id="UP000473574"/>
    </source>
</evidence>
<dbReference type="RefSeq" id="WP_163660566.1">
    <property type="nucleotide sequence ID" value="NZ_QZCE01000001.1"/>
</dbReference>
<keyword evidence="1" id="KW-0547">Nucleotide-binding</keyword>
<evidence type="ECO:0000256" key="1">
    <source>
        <dbReference type="ARBA" id="ARBA00022741"/>
    </source>
</evidence>
<sequence length="119" mass="13506">MQKIFEQDYADTINRVFVVDEPGPGNGCHQYRIEIEADGAEFCTETNFQKGPVKEVGLNGIQNEHLLAMVIHRLQGFQSGPYACEENALALTRMREAMYWLEARTKDRAQRGVEGSNQK</sequence>
<evidence type="ECO:0000259" key="2">
    <source>
        <dbReference type="Pfam" id="PF24729"/>
    </source>
</evidence>
<dbReference type="AlphaFoldDB" id="A0A6M0S2Q0"/>
<reference evidence="3 4" key="1">
    <citation type="journal article" date="2020" name="Microb. Ecol.">
        <title>Ecogenomics of the Marine Benthic Filamentous Cyanobacterium Adonisia.</title>
        <authorList>
            <person name="Walter J.M."/>
            <person name="Coutinho F.H."/>
            <person name="Leomil L."/>
            <person name="Hargreaves P.I."/>
            <person name="Campeao M.E."/>
            <person name="Vieira V.V."/>
            <person name="Silva B.S."/>
            <person name="Fistarol G.O."/>
            <person name="Salomon P.S."/>
            <person name="Sawabe T."/>
            <person name="Mino S."/>
            <person name="Hosokawa M."/>
            <person name="Miyashita H."/>
            <person name="Maruyama F."/>
            <person name="van Verk M.C."/>
            <person name="Dutilh B.E."/>
            <person name="Thompson C.C."/>
            <person name="Thompson F.L."/>
        </authorList>
    </citation>
    <scope>NUCLEOTIDE SEQUENCE [LARGE SCALE GENOMIC DNA]</scope>
    <source>
        <strain evidence="3 4">CCMR0082</strain>
    </source>
</reference>
<dbReference type="Proteomes" id="UP000473574">
    <property type="component" value="Unassembled WGS sequence"/>
</dbReference>
<dbReference type="InterPro" id="IPR056098">
    <property type="entry name" value="Acb2/Tad1_hairpin"/>
</dbReference>
<dbReference type="Pfam" id="PF24729">
    <property type="entry name" value="Acb2_Tad1_hairpin"/>
    <property type="match status" value="1"/>
</dbReference>
<evidence type="ECO:0000313" key="3">
    <source>
        <dbReference type="EMBL" id="NEZ62261.1"/>
    </source>
</evidence>
<name>A0A6M0S2Q0_9CYAN</name>
<dbReference type="EMBL" id="QZCE01000001">
    <property type="protein sequence ID" value="NEZ62261.1"/>
    <property type="molecule type" value="Genomic_DNA"/>
</dbReference>
<organism evidence="3 4">
    <name type="scientific">Adonisia turfae CCMR0082</name>
    <dbReference type="NCBI Taxonomy" id="2304604"/>
    <lineage>
        <taxon>Bacteria</taxon>
        <taxon>Bacillati</taxon>
        <taxon>Cyanobacteriota</taxon>
        <taxon>Adonisia</taxon>
        <taxon>Adonisia turfae</taxon>
    </lineage>
</organism>
<accession>A0A6M0S2Q0</accession>
<protein>
    <recommendedName>
        <fullName evidence="2">Acb2/Tad1 hairpin domain-containing protein</fullName>
    </recommendedName>
</protein>